<feature type="compositionally biased region" description="Basic and acidic residues" evidence="1">
    <location>
        <begin position="74"/>
        <end position="88"/>
    </location>
</feature>
<sequence length="88" mass="9979">MRQDRVTPVQKTHLTPREREALHLLTEIFIAACVSSHVTETEGDREDPMVQFAADHKRYNFLVPCGSSPQGLGHRPDVAKEKIDTRRG</sequence>
<reference evidence="2 3" key="1">
    <citation type="journal article" date="2021" name="Elife">
        <title>Chloroplast acquisition without the gene transfer in kleptoplastic sea slugs, Plakobranchus ocellatus.</title>
        <authorList>
            <person name="Maeda T."/>
            <person name="Takahashi S."/>
            <person name="Yoshida T."/>
            <person name="Shimamura S."/>
            <person name="Takaki Y."/>
            <person name="Nagai Y."/>
            <person name="Toyoda A."/>
            <person name="Suzuki Y."/>
            <person name="Arimoto A."/>
            <person name="Ishii H."/>
            <person name="Satoh N."/>
            <person name="Nishiyama T."/>
            <person name="Hasebe M."/>
            <person name="Maruyama T."/>
            <person name="Minagawa J."/>
            <person name="Obokata J."/>
            <person name="Shigenobu S."/>
        </authorList>
    </citation>
    <scope>NUCLEOTIDE SEQUENCE [LARGE SCALE GENOMIC DNA]</scope>
</reference>
<evidence type="ECO:0000313" key="3">
    <source>
        <dbReference type="Proteomes" id="UP000735302"/>
    </source>
</evidence>
<keyword evidence="3" id="KW-1185">Reference proteome</keyword>
<protein>
    <submittedName>
        <fullName evidence="2">Uncharacterized protein</fullName>
    </submittedName>
</protein>
<comment type="caution">
    <text evidence="2">The sequence shown here is derived from an EMBL/GenBank/DDBJ whole genome shotgun (WGS) entry which is preliminary data.</text>
</comment>
<evidence type="ECO:0000313" key="2">
    <source>
        <dbReference type="EMBL" id="GFN81728.1"/>
    </source>
</evidence>
<dbReference type="Proteomes" id="UP000735302">
    <property type="component" value="Unassembled WGS sequence"/>
</dbReference>
<feature type="region of interest" description="Disordered" evidence="1">
    <location>
        <begin position="66"/>
        <end position="88"/>
    </location>
</feature>
<accession>A0AAV3YI89</accession>
<evidence type="ECO:0000256" key="1">
    <source>
        <dbReference type="SAM" id="MobiDB-lite"/>
    </source>
</evidence>
<organism evidence="2 3">
    <name type="scientific">Plakobranchus ocellatus</name>
    <dbReference type="NCBI Taxonomy" id="259542"/>
    <lineage>
        <taxon>Eukaryota</taxon>
        <taxon>Metazoa</taxon>
        <taxon>Spiralia</taxon>
        <taxon>Lophotrochozoa</taxon>
        <taxon>Mollusca</taxon>
        <taxon>Gastropoda</taxon>
        <taxon>Heterobranchia</taxon>
        <taxon>Euthyneura</taxon>
        <taxon>Panpulmonata</taxon>
        <taxon>Sacoglossa</taxon>
        <taxon>Placobranchoidea</taxon>
        <taxon>Plakobranchidae</taxon>
        <taxon>Plakobranchus</taxon>
    </lineage>
</organism>
<dbReference type="EMBL" id="BLXT01000945">
    <property type="protein sequence ID" value="GFN81728.1"/>
    <property type="molecule type" value="Genomic_DNA"/>
</dbReference>
<proteinExistence type="predicted"/>
<dbReference type="AlphaFoldDB" id="A0AAV3YI89"/>
<name>A0AAV3YI89_9GAST</name>
<gene>
    <name evidence="2" type="ORF">PoB_000823400</name>
</gene>